<dbReference type="Pfam" id="PF00582">
    <property type="entry name" value="Usp"/>
    <property type="match status" value="1"/>
</dbReference>
<evidence type="ECO:0000259" key="2">
    <source>
        <dbReference type="Pfam" id="PF00582"/>
    </source>
</evidence>
<feature type="compositionally biased region" description="Basic and acidic residues" evidence="1">
    <location>
        <begin position="40"/>
        <end position="60"/>
    </location>
</feature>
<dbReference type="Proteomes" id="UP000030645">
    <property type="component" value="Unassembled WGS sequence"/>
</dbReference>
<proteinExistence type="predicted"/>
<accession>W9QNZ9</accession>
<dbReference type="OrthoDB" id="1667873at2759"/>
<dbReference type="STRING" id="981085.W9QNZ9"/>
<sequence>MGRTGPKLPSFCLNRIRPLVRVRSPQIQSKTTFEAPNSAKNDKKTHDDRDSTGGAEEKAGTGKNDNGGAKLGSAIGRKIMIVVDSSFEAKGALQWALSHTVQSQDKLLLLHVIKSSRQGKGEELSKERAPRAYELVYSLRSMCQSKRPEVGFLGNIVIVTYELSH</sequence>
<dbReference type="PANTHER" id="PTHR47000:SF1">
    <property type="entry name" value="ADENINE NUCLEOTIDE ALPHA HYDROLASES-LIKE SUPERFAMILY PROTEIN"/>
    <property type="match status" value="1"/>
</dbReference>
<dbReference type="PANTHER" id="PTHR47000">
    <property type="entry name" value="ADENINE NUCLEOTIDE ALPHA HYDROLASES-LIKE SUPERFAMILY PROTEIN"/>
    <property type="match status" value="1"/>
</dbReference>
<dbReference type="Gene3D" id="3.40.50.620">
    <property type="entry name" value="HUPs"/>
    <property type="match status" value="1"/>
</dbReference>
<evidence type="ECO:0000313" key="3">
    <source>
        <dbReference type="EMBL" id="EXB44881.1"/>
    </source>
</evidence>
<dbReference type="InterPro" id="IPR014729">
    <property type="entry name" value="Rossmann-like_a/b/a_fold"/>
</dbReference>
<dbReference type="InterPro" id="IPR006016">
    <property type="entry name" value="UspA"/>
</dbReference>
<dbReference type="eggNOG" id="ENOG502QUPJ">
    <property type="taxonomic scope" value="Eukaryota"/>
</dbReference>
<feature type="compositionally biased region" description="Polar residues" evidence="1">
    <location>
        <begin position="25"/>
        <end position="39"/>
    </location>
</feature>
<dbReference type="KEGG" id="mnt:21409120"/>
<dbReference type="EMBL" id="KE343883">
    <property type="protein sequence ID" value="EXB44881.1"/>
    <property type="molecule type" value="Genomic_DNA"/>
</dbReference>
<protein>
    <recommendedName>
        <fullName evidence="2">UspA domain-containing protein</fullName>
    </recommendedName>
</protein>
<keyword evidence="4" id="KW-1185">Reference proteome</keyword>
<reference evidence="4" key="1">
    <citation type="submission" date="2013-01" db="EMBL/GenBank/DDBJ databases">
        <title>Draft Genome Sequence of a Mulberry Tree, Morus notabilis C.K. Schneid.</title>
        <authorList>
            <person name="He N."/>
            <person name="Zhao S."/>
        </authorList>
    </citation>
    <scope>NUCLEOTIDE SEQUENCE</scope>
</reference>
<evidence type="ECO:0000313" key="4">
    <source>
        <dbReference type="Proteomes" id="UP000030645"/>
    </source>
</evidence>
<feature type="domain" description="UspA" evidence="2">
    <location>
        <begin position="77"/>
        <end position="135"/>
    </location>
</feature>
<dbReference type="AlphaFoldDB" id="W9QNZ9"/>
<evidence type="ECO:0000256" key="1">
    <source>
        <dbReference type="SAM" id="MobiDB-lite"/>
    </source>
</evidence>
<feature type="region of interest" description="Disordered" evidence="1">
    <location>
        <begin position="24"/>
        <end position="71"/>
    </location>
</feature>
<organism evidence="3 4">
    <name type="scientific">Morus notabilis</name>
    <dbReference type="NCBI Taxonomy" id="981085"/>
    <lineage>
        <taxon>Eukaryota</taxon>
        <taxon>Viridiplantae</taxon>
        <taxon>Streptophyta</taxon>
        <taxon>Embryophyta</taxon>
        <taxon>Tracheophyta</taxon>
        <taxon>Spermatophyta</taxon>
        <taxon>Magnoliopsida</taxon>
        <taxon>eudicotyledons</taxon>
        <taxon>Gunneridae</taxon>
        <taxon>Pentapetalae</taxon>
        <taxon>rosids</taxon>
        <taxon>fabids</taxon>
        <taxon>Rosales</taxon>
        <taxon>Moraceae</taxon>
        <taxon>Moreae</taxon>
        <taxon>Morus</taxon>
    </lineage>
</organism>
<name>W9QNZ9_9ROSA</name>
<gene>
    <name evidence="3" type="ORF">L484_026463</name>
</gene>